<evidence type="ECO:0000313" key="2">
    <source>
        <dbReference type="Proteomes" id="UP000001745"/>
    </source>
</evidence>
<dbReference type="Proteomes" id="UP000001745">
    <property type="component" value="Unassembled WGS sequence"/>
</dbReference>
<keyword evidence="2" id="KW-1185">Reference proteome</keyword>
<name>B8ME77_TALSN</name>
<gene>
    <name evidence="1" type="ORF">TSTA_015880</name>
</gene>
<dbReference type="PANTHER" id="PTHR47843">
    <property type="entry name" value="BTB DOMAIN-CONTAINING PROTEIN-RELATED"/>
    <property type="match status" value="1"/>
</dbReference>
<dbReference type="InterPro" id="IPR011333">
    <property type="entry name" value="SKP1/BTB/POZ_sf"/>
</dbReference>
<dbReference type="VEuPathDB" id="FungiDB:TSTA_015880"/>
<reference evidence="2" key="1">
    <citation type="journal article" date="2015" name="Genome Announc.">
        <title>Genome sequence of the AIDS-associated pathogen Penicillium marneffei (ATCC18224) and its near taxonomic relative Talaromyces stipitatus (ATCC10500).</title>
        <authorList>
            <person name="Nierman W.C."/>
            <person name="Fedorova-Abrams N.D."/>
            <person name="Andrianopoulos A."/>
        </authorList>
    </citation>
    <scope>NUCLEOTIDE SEQUENCE [LARGE SCALE GENOMIC DNA]</scope>
    <source>
        <strain evidence="2">ATCC 10500 / CBS 375.48 / QM 6759 / NRRL 1006</strain>
    </source>
</reference>
<dbReference type="eggNOG" id="ENOG502T05A">
    <property type="taxonomic scope" value="Eukaryota"/>
</dbReference>
<proteinExistence type="predicted"/>
<dbReference type="PANTHER" id="PTHR47843:SF2">
    <property type="entry name" value="BTB DOMAIN-CONTAINING PROTEIN"/>
    <property type="match status" value="1"/>
</dbReference>
<evidence type="ECO:0008006" key="3">
    <source>
        <dbReference type="Google" id="ProtNLM"/>
    </source>
</evidence>
<protein>
    <recommendedName>
        <fullName evidence="3">BTB domain-containing protein</fullName>
    </recommendedName>
</protein>
<dbReference type="Gene3D" id="3.30.710.10">
    <property type="entry name" value="Potassium Channel Kv1.1, Chain A"/>
    <property type="match status" value="1"/>
</dbReference>
<dbReference type="RefSeq" id="XP_002483738.1">
    <property type="nucleotide sequence ID" value="XM_002483693.1"/>
</dbReference>
<dbReference type="AlphaFoldDB" id="B8ME77"/>
<dbReference type="EMBL" id="EQ962656">
    <property type="protein sequence ID" value="EED16504.1"/>
    <property type="molecule type" value="Genomic_DNA"/>
</dbReference>
<dbReference type="PhylomeDB" id="B8ME77"/>
<evidence type="ECO:0000313" key="1">
    <source>
        <dbReference type="EMBL" id="EED16504.1"/>
    </source>
</evidence>
<dbReference type="STRING" id="441959.B8ME77"/>
<dbReference type="OrthoDB" id="6359816at2759"/>
<dbReference type="GeneID" id="8106361"/>
<accession>B8ME77</accession>
<sequence length="318" mass="34928">MASGFLLIQSEIPYSEFLSSDIVELGTKNSERTFKIHKALLEAKSNEPYGRLEYIKEGKENIYQFHDTSDNTLLRFIEWAYRGDYPEKMDEPSLASANVTKVSSSDDGDTTTGKDPLSCHMEMYIFAHVYGVPGLGAKAYERLTDRLKTIDKPQDGKVKLQVISMIGLGFRNLYEHDKLLGWLGNYASFCLSELRTVPEFQKLLEEVPSLSLANLQDSAANLQQDSAANLQDSAANLQQDSAANLQQDSAAVLQDSAAVLQDSAAVLQDSAAVLQDSAAILQDSAAVLYFSAGVLQDLANLQPWLLKLKSGLQALASY</sequence>
<dbReference type="HOGENOM" id="CLU_874863_0_0_1"/>
<organism evidence="1 2">
    <name type="scientific">Talaromyces stipitatus (strain ATCC 10500 / CBS 375.48 / QM 6759 / NRRL 1006)</name>
    <name type="common">Penicillium stipitatum</name>
    <dbReference type="NCBI Taxonomy" id="441959"/>
    <lineage>
        <taxon>Eukaryota</taxon>
        <taxon>Fungi</taxon>
        <taxon>Dikarya</taxon>
        <taxon>Ascomycota</taxon>
        <taxon>Pezizomycotina</taxon>
        <taxon>Eurotiomycetes</taxon>
        <taxon>Eurotiomycetidae</taxon>
        <taxon>Eurotiales</taxon>
        <taxon>Trichocomaceae</taxon>
        <taxon>Talaromyces</taxon>
        <taxon>Talaromyces sect. Talaromyces</taxon>
    </lineage>
</organism>
<dbReference type="InParanoid" id="B8ME77"/>